<feature type="signal peptide" evidence="3">
    <location>
        <begin position="1"/>
        <end position="29"/>
    </location>
</feature>
<evidence type="ECO:0000256" key="2">
    <source>
        <dbReference type="SAM" id="Phobius"/>
    </source>
</evidence>
<name>A0ABP0J4U0_9DINO</name>
<evidence type="ECO:0000313" key="4">
    <source>
        <dbReference type="EMBL" id="CAK9009372.1"/>
    </source>
</evidence>
<evidence type="ECO:0008006" key="6">
    <source>
        <dbReference type="Google" id="ProtNLM"/>
    </source>
</evidence>
<protein>
    <recommendedName>
        <fullName evidence="6">Transmembrane protein</fullName>
    </recommendedName>
</protein>
<keyword evidence="2" id="KW-0812">Transmembrane</keyword>
<keyword evidence="5" id="KW-1185">Reference proteome</keyword>
<evidence type="ECO:0000256" key="1">
    <source>
        <dbReference type="SAM" id="Coils"/>
    </source>
</evidence>
<feature type="non-terminal residue" evidence="4">
    <location>
        <position position="368"/>
    </location>
</feature>
<organism evidence="4 5">
    <name type="scientific">Durusdinium trenchii</name>
    <dbReference type="NCBI Taxonomy" id="1381693"/>
    <lineage>
        <taxon>Eukaryota</taxon>
        <taxon>Sar</taxon>
        <taxon>Alveolata</taxon>
        <taxon>Dinophyceae</taxon>
        <taxon>Suessiales</taxon>
        <taxon>Symbiodiniaceae</taxon>
        <taxon>Durusdinium</taxon>
    </lineage>
</organism>
<keyword evidence="2" id="KW-1133">Transmembrane helix</keyword>
<reference evidence="4 5" key="1">
    <citation type="submission" date="2024-02" db="EMBL/GenBank/DDBJ databases">
        <authorList>
            <person name="Chen Y."/>
            <person name="Shah S."/>
            <person name="Dougan E. K."/>
            <person name="Thang M."/>
            <person name="Chan C."/>
        </authorList>
    </citation>
    <scope>NUCLEOTIDE SEQUENCE [LARGE SCALE GENOMIC DNA]</scope>
</reference>
<feature type="transmembrane region" description="Helical" evidence="2">
    <location>
        <begin position="216"/>
        <end position="237"/>
    </location>
</feature>
<feature type="transmembrane region" description="Helical" evidence="2">
    <location>
        <begin position="123"/>
        <end position="148"/>
    </location>
</feature>
<evidence type="ECO:0000313" key="5">
    <source>
        <dbReference type="Proteomes" id="UP001642464"/>
    </source>
</evidence>
<proteinExistence type="predicted"/>
<keyword evidence="2" id="KW-0472">Membrane</keyword>
<gene>
    <name evidence="4" type="ORF">SCF082_LOCUS10266</name>
</gene>
<feature type="transmembrane region" description="Helical" evidence="2">
    <location>
        <begin position="193"/>
        <end position="210"/>
    </location>
</feature>
<dbReference type="EMBL" id="CAXAMM010005982">
    <property type="protein sequence ID" value="CAK9009372.1"/>
    <property type="molecule type" value="Genomic_DNA"/>
</dbReference>
<sequence length="368" mass="40627">MAQLRKRRRSVLLAVALALALALLPHPHAEPGLTTGSHEVDEHQAEIEEAENTCISLMLLGCMGFMMATFYLVNWPDSDIRQISWEVISSTTSVFGALLLFQGCNRVVEFYFLSGFSPWQQVLVNMLHMLLWFAVLQLVLAYYAGALGEHQIPLERRKSLSRVATEALSPHMRVAHLESAEQNLHDIKLNTHAWGILLGHVTGFAAVNAWSSLQQVVPSFLSFLVPIVAFASISGIYKATARWRYEKTMADGEEDEFEVIWGEHVAETEDEVISLSVSFLTVQLLRFCITGQLPEASGEDSENSPPHSLWSCTLLLLVGVILGLAEMGRLLLARRAGTGAFARAVSVESSAEGAERGATWYQKISAMS</sequence>
<dbReference type="Proteomes" id="UP001642464">
    <property type="component" value="Unassembled WGS sequence"/>
</dbReference>
<keyword evidence="3" id="KW-0732">Signal</keyword>
<keyword evidence="1" id="KW-0175">Coiled coil</keyword>
<feature type="chain" id="PRO_5046532796" description="Transmembrane protein" evidence="3">
    <location>
        <begin position="30"/>
        <end position="368"/>
    </location>
</feature>
<comment type="caution">
    <text evidence="4">The sequence shown here is derived from an EMBL/GenBank/DDBJ whole genome shotgun (WGS) entry which is preliminary data.</text>
</comment>
<feature type="coiled-coil region" evidence="1">
    <location>
        <begin position="33"/>
        <end position="60"/>
    </location>
</feature>
<feature type="transmembrane region" description="Helical" evidence="2">
    <location>
        <begin position="53"/>
        <end position="73"/>
    </location>
</feature>
<evidence type="ECO:0000256" key="3">
    <source>
        <dbReference type="SAM" id="SignalP"/>
    </source>
</evidence>
<accession>A0ABP0J4U0</accession>